<feature type="compositionally biased region" description="Basic and acidic residues" evidence="3">
    <location>
        <begin position="793"/>
        <end position="810"/>
    </location>
</feature>
<evidence type="ECO:0000313" key="7">
    <source>
        <dbReference type="Proteomes" id="UP001432322"/>
    </source>
</evidence>
<dbReference type="InterPro" id="IPR027267">
    <property type="entry name" value="AH/BAR_dom_sf"/>
</dbReference>
<dbReference type="Gene3D" id="1.10.555.10">
    <property type="entry name" value="Rho GTPase activation protein"/>
    <property type="match status" value="1"/>
</dbReference>
<feature type="region of interest" description="Disordered" evidence="3">
    <location>
        <begin position="694"/>
        <end position="829"/>
    </location>
</feature>
<dbReference type="InterPro" id="IPR031160">
    <property type="entry name" value="F_BAR_dom"/>
</dbReference>
<keyword evidence="1 2" id="KW-0175">Coiled coil</keyword>
<dbReference type="InterPro" id="IPR051627">
    <property type="entry name" value="SLIT-ROBO_RhoGAP"/>
</dbReference>
<dbReference type="Proteomes" id="UP001432322">
    <property type="component" value="Unassembled WGS sequence"/>
</dbReference>
<accession>A0AAV5VXD7</accession>
<feature type="region of interest" description="Disordered" evidence="3">
    <location>
        <begin position="846"/>
        <end position="875"/>
    </location>
</feature>
<dbReference type="SMART" id="SM00324">
    <property type="entry name" value="RhoGAP"/>
    <property type="match status" value="1"/>
</dbReference>
<dbReference type="SUPFAM" id="SSF103657">
    <property type="entry name" value="BAR/IMD domain-like"/>
    <property type="match status" value="1"/>
</dbReference>
<dbReference type="SMART" id="SM00055">
    <property type="entry name" value="FCH"/>
    <property type="match status" value="1"/>
</dbReference>
<name>A0AAV5VXD7_9BILA</name>
<dbReference type="InterPro" id="IPR008936">
    <property type="entry name" value="Rho_GTPase_activation_prot"/>
</dbReference>
<evidence type="ECO:0000259" key="4">
    <source>
        <dbReference type="PROSITE" id="PS50238"/>
    </source>
</evidence>
<dbReference type="PROSITE" id="PS50238">
    <property type="entry name" value="RHOGAP"/>
    <property type="match status" value="1"/>
</dbReference>
<sequence length="967" mass="108849">VMSADKEQEKIVSEKKVSSAKYEKAVLHHFDQQCKDIRNQLNEQVKALGERTETQVAVLAELEDFIRKRGEVEGEHAKNLEKLARGIIQRQKTEKTKRDSWTHHAACSVWQELVDSTRAEAEQRQSVANLLVKKIAPGVAMRADDLMRMSKKCRDIAVLSHSEMHRVMTELQTAMKTYQIVYAECAIAEKKMRSAQDELMKTETANAGKNTLSRKQKHAQKVLAKRSSKYREVRLRCTKARNEYILCVKAANASLHKFYADDLSFLIDCSDLGMDFWLQSLIGTVNDARKDLAMKEMTSLADLEGLRDSLDSRADKQSFFESRPTVFMLPKPFEFKPQMGDNEWEVCADEGLGMELSQRHAQIEKRLDGLRFESDEVWKSLEASEKQLLSLYINQDEDTGKWKNDLAVTFQYYLKKMEYYMLNGNLIERLQTRSKVIMNALGGSTPTHHLPTLVDHTRTKRRTRRIAPSINGKPTPKLFGSSLEEYCEMTGDEVPVIVTSTIGYLSRFALRHQGLFRVSGSTSEINKFKEAFERGEDVVSDLIDPSEINSVAGVLKLYLRELREPPFPLYLFDQFTACVMNTERDEKVFVQRVHDLICRLPPSSIRLLRFLFSFLSHLCEFSDENMMEPHNVAICLGPTLLPIPEGKDQVFYHNFVNELIRGMIIHHEFVFPSVDVLPGIVYDKYTMAREEPFSYAEDGEGEEDTGDEEESTTSMIEERTPRCSTDYSSTHRYSSLISPRPLLISPSPSSNHRSIIAPPSSSSPSPSPLTTLHTDTSHSSCGSVTRIALPGMTREDGRGGERGERGDGRGESTVWEMTPSSSGHPVPLFTSLRGQLHHLRREEEPKQLDARMSSLNNNSSSSPLPPLISRPSVLPPKSAELSCELNKLFRDNGSRDGQPDVVLQSVVRRSSPSLPSLSNHSPPSLPSLSHPSPSHPSPSPSPLSALSAPSPGMCIDELSAMLATLKE</sequence>
<dbReference type="Pfam" id="PF00611">
    <property type="entry name" value="FCH"/>
    <property type="match status" value="1"/>
</dbReference>
<protein>
    <recommendedName>
        <fullName evidence="8">Srgp-1</fullName>
    </recommendedName>
</protein>
<dbReference type="InterPro" id="IPR001060">
    <property type="entry name" value="FCH_dom"/>
</dbReference>
<feature type="domain" description="Rho-GAP" evidence="4">
    <location>
        <begin position="481"/>
        <end position="671"/>
    </location>
</feature>
<evidence type="ECO:0000259" key="5">
    <source>
        <dbReference type="PROSITE" id="PS51741"/>
    </source>
</evidence>
<organism evidence="6 7">
    <name type="scientific">Pristionchus fissidentatus</name>
    <dbReference type="NCBI Taxonomy" id="1538716"/>
    <lineage>
        <taxon>Eukaryota</taxon>
        <taxon>Metazoa</taxon>
        <taxon>Ecdysozoa</taxon>
        <taxon>Nematoda</taxon>
        <taxon>Chromadorea</taxon>
        <taxon>Rhabditida</taxon>
        <taxon>Rhabditina</taxon>
        <taxon>Diplogasteromorpha</taxon>
        <taxon>Diplogasteroidea</taxon>
        <taxon>Neodiplogasteridae</taxon>
        <taxon>Pristionchus</taxon>
    </lineage>
</organism>
<gene>
    <name evidence="6" type="ORF">PFISCL1PPCAC_14669</name>
</gene>
<feature type="region of interest" description="Disordered" evidence="3">
    <location>
        <begin position="906"/>
        <end position="950"/>
    </location>
</feature>
<dbReference type="SUPFAM" id="SSF48350">
    <property type="entry name" value="GTPase activation domain, GAP"/>
    <property type="match status" value="1"/>
</dbReference>
<dbReference type="EMBL" id="BTSY01000004">
    <property type="protein sequence ID" value="GMT23372.1"/>
    <property type="molecule type" value="Genomic_DNA"/>
</dbReference>
<feature type="compositionally biased region" description="Low complexity" evidence="3">
    <location>
        <begin position="758"/>
        <end position="780"/>
    </location>
</feature>
<evidence type="ECO:0000313" key="6">
    <source>
        <dbReference type="EMBL" id="GMT23372.1"/>
    </source>
</evidence>
<feature type="compositionally biased region" description="Low complexity" evidence="3">
    <location>
        <begin position="853"/>
        <end position="862"/>
    </location>
</feature>
<dbReference type="CDD" id="cd07656">
    <property type="entry name" value="F-BAR_srGAP"/>
    <property type="match status" value="1"/>
</dbReference>
<evidence type="ECO:0000256" key="1">
    <source>
        <dbReference type="ARBA" id="ARBA00023054"/>
    </source>
</evidence>
<feature type="compositionally biased region" description="Low complexity" evidence="3">
    <location>
        <begin position="734"/>
        <end position="750"/>
    </location>
</feature>
<feature type="compositionally biased region" description="Acidic residues" evidence="3">
    <location>
        <begin position="697"/>
        <end position="711"/>
    </location>
</feature>
<dbReference type="PROSITE" id="PS51741">
    <property type="entry name" value="F_BAR"/>
    <property type="match status" value="1"/>
</dbReference>
<comment type="caution">
    <text evidence="6">The sequence shown here is derived from an EMBL/GenBank/DDBJ whole genome shotgun (WGS) entry which is preliminary data.</text>
</comment>
<feature type="compositionally biased region" description="Polar residues" evidence="3">
    <location>
        <begin position="722"/>
        <end position="733"/>
    </location>
</feature>
<feature type="domain" description="F-BAR" evidence="5">
    <location>
        <begin position="35"/>
        <end position="315"/>
    </location>
</feature>
<dbReference type="Gene3D" id="1.20.1270.60">
    <property type="entry name" value="Arfaptin homology (AH) domain/BAR domain"/>
    <property type="match status" value="1"/>
</dbReference>
<feature type="compositionally biased region" description="Low complexity" evidence="3">
    <location>
        <begin position="910"/>
        <end position="932"/>
    </location>
</feature>
<evidence type="ECO:0008006" key="8">
    <source>
        <dbReference type="Google" id="ProtNLM"/>
    </source>
</evidence>
<dbReference type="GO" id="GO:0007165">
    <property type="term" value="P:signal transduction"/>
    <property type="evidence" value="ECO:0007669"/>
    <property type="project" value="InterPro"/>
</dbReference>
<feature type="non-terminal residue" evidence="6">
    <location>
        <position position="1"/>
    </location>
</feature>
<evidence type="ECO:0000256" key="2">
    <source>
        <dbReference type="PROSITE-ProRule" id="PRU01077"/>
    </source>
</evidence>
<dbReference type="PANTHER" id="PTHR14166">
    <property type="entry name" value="SLIT-ROBO RHO GTPASE ACTIVATING PROTEIN"/>
    <property type="match status" value="1"/>
</dbReference>
<evidence type="ECO:0000256" key="3">
    <source>
        <dbReference type="SAM" id="MobiDB-lite"/>
    </source>
</evidence>
<keyword evidence="7" id="KW-1185">Reference proteome</keyword>
<dbReference type="Pfam" id="PF00620">
    <property type="entry name" value="RhoGAP"/>
    <property type="match status" value="1"/>
</dbReference>
<dbReference type="AlphaFoldDB" id="A0AAV5VXD7"/>
<reference evidence="6" key="1">
    <citation type="submission" date="2023-10" db="EMBL/GenBank/DDBJ databases">
        <title>Genome assembly of Pristionchus species.</title>
        <authorList>
            <person name="Yoshida K."/>
            <person name="Sommer R.J."/>
        </authorList>
    </citation>
    <scope>NUCLEOTIDE SEQUENCE</scope>
    <source>
        <strain evidence="6">RS5133</strain>
    </source>
</reference>
<dbReference type="InterPro" id="IPR000198">
    <property type="entry name" value="RhoGAP_dom"/>
</dbReference>
<proteinExistence type="predicted"/>